<sequence length="647" mass="67935">MAYEFDTRAAAVAATIPATGNALRLSGYWAAGDGGETLYKRLGAAPSPVKAWHLQTADGAWWQIAENTINVRQLGAKGDGTTDDTTACQNAIDAAKALGKILFVPVGSYLTGPLKLNGSDWDGSTTNQQPSIKGIKGEARGYFVSRFAAKAGAYAAGQAVLTLRNAASVSVQGLHVDGANVADVGCDFAWIGAGPSLENVFRDLFVENCNSTGLNLDNAGDTIISGIWYRGGSAPVGLSMQLPGGGIWADNVILSTGKLLLSCQNAGLQNCGFFQGVELTSPSYHNIHFDACHIYPNPVTGNAVYANTAGFSTRVATFTGCFFPPAAANQPAFAGRWHQGAIFNGCQINATTFFDDNFEPGAGSGFPPVFQFNHCSFASVAPASIPGKVLVAFNVQRRPDGVIDPAIRAAGDIRGNNLYAGDGQIAAGTLQVTAGGLFGRDMNGGTAPADAYFGMMWNRSGGAAETELMYRGVVWRLTSWDGTTYTPRLNFSYGAGSGLYAEADNVQNLGIASRRWATVYAGTGVINTSDARSKTAVAPLTPAEIAAARALAGEIGTYRLLDAVQAKGEGARSHVGLTVQRAIEILQGEGLDPMRYGFICHDRWEAEDGQDGGVGKPAGDVYSFRHDELLLFITRGFEARLAALEAA</sequence>
<protein>
    <recommendedName>
        <fullName evidence="1">Peptidase S74 domain-containing protein</fullName>
    </recommendedName>
</protein>
<dbReference type="AlphaFoldDB" id="A0A952KK24"/>
<dbReference type="InterPro" id="IPR011050">
    <property type="entry name" value="Pectin_lyase_fold/virulence"/>
</dbReference>
<reference evidence="2" key="1">
    <citation type="submission" date="2020-06" db="EMBL/GenBank/DDBJ databases">
        <title>Stable isotope informed genome-resolved metagenomics uncovers potential trophic interactions in rhizosphere soil.</title>
        <authorList>
            <person name="Starr E.P."/>
            <person name="Shi S."/>
            <person name="Blazewicz S.J."/>
            <person name="Koch B.J."/>
            <person name="Probst A.J."/>
            <person name="Hungate B.A."/>
            <person name="Pett-Ridge J."/>
            <person name="Firestone M.K."/>
            <person name="Banfield J.F."/>
        </authorList>
    </citation>
    <scope>NUCLEOTIDE SEQUENCE</scope>
    <source>
        <strain evidence="2">YM_69_17</strain>
    </source>
</reference>
<gene>
    <name evidence="2" type="ORF">JF625_25100</name>
</gene>
<dbReference type="SUPFAM" id="SSF51126">
    <property type="entry name" value="Pectin lyase-like"/>
    <property type="match status" value="1"/>
</dbReference>
<comment type="caution">
    <text evidence="2">The sequence shown here is derived from an EMBL/GenBank/DDBJ whole genome shotgun (WGS) entry which is preliminary data.</text>
</comment>
<dbReference type="CDD" id="cd10144">
    <property type="entry name" value="Peptidase_S74_CIMCD"/>
    <property type="match status" value="1"/>
</dbReference>
<dbReference type="InterPro" id="IPR036388">
    <property type="entry name" value="WH-like_DNA-bd_sf"/>
</dbReference>
<dbReference type="Pfam" id="PF12708">
    <property type="entry name" value="Pect-lyase_RHGA_epim"/>
    <property type="match status" value="1"/>
</dbReference>
<evidence type="ECO:0000313" key="2">
    <source>
        <dbReference type="EMBL" id="MBW8728406.1"/>
    </source>
</evidence>
<evidence type="ECO:0000313" key="3">
    <source>
        <dbReference type="Proteomes" id="UP000700706"/>
    </source>
</evidence>
<organism evidence="2 3">
    <name type="scientific">Inquilinus limosus</name>
    <dbReference type="NCBI Taxonomy" id="171674"/>
    <lineage>
        <taxon>Bacteria</taxon>
        <taxon>Pseudomonadati</taxon>
        <taxon>Pseudomonadota</taxon>
        <taxon>Alphaproteobacteria</taxon>
        <taxon>Rhodospirillales</taxon>
        <taxon>Rhodospirillaceae</taxon>
        <taxon>Inquilinus</taxon>
    </lineage>
</organism>
<dbReference type="PROSITE" id="PS51688">
    <property type="entry name" value="ICA"/>
    <property type="match status" value="1"/>
</dbReference>
<dbReference type="Gene3D" id="2.160.20.10">
    <property type="entry name" value="Single-stranded right-handed beta-helix, Pectin lyase-like"/>
    <property type="match status" value="1"/>
</dbReference>
<dbReference type="InterPro" id="IPR030392">
    <property type="entry name" value="S74_ICA"/>
</dbReference>
<dbReference type="Pfam" id="PF13884">
    <property type="entry name" value="Peptidase_S74"/>
    <property type="match status" value="1"/>
</dbReference>
<dbReference type="EMBL" id="JAEKLZ010000403">
    <property type="protein sequence ID" value="MBW8728406.1"/>
    <property type="molecule type" value="Genomic_DNA"/>
</dbReference>
<dbReference type="Gene3D" id="1.10.10.10">
    <property type="entry name" value="Winged helix-like DNA-binding domain superfamily/Winged helix DNA-binding domain"/>
    <property type="match status" value="1"/>
</dbReference>
<proteinExistence type="predicted"/>
<dbReference type="Proteomes" id="UP000700706">
    <property type="component" value="Unassembled WGS sequence"/>
</dbReference>
<dbReference type="InterPro" id="IPR012334">
    <property type="entry name" value="Pectin_lyas_fold"/>
</dbReference>
<accession>A0A952KK24</accession>
<name>A0A952KK24_9PROT</name>
<feature type="domain" description="Peptidase S74" evidence="1">
    <location>
        <begin position="529"/>
        <end position="647"/>
    </location>
</feature>
<evidence type="ECO:0000259" key="1">
    <source>
        <dbReference type="PROSITE" id="PS51688"/>
    </source>
</evidence>
<dbReference type="InterPro" id="IPR024535">
    <property type="entry name" value="RHGA/B-epi-like_pectate_lyase"/>
</dbReference>